<dbReference type="GO" id="GO:0016780">
    <property type="term" value="F:phosphotransferase activity, for other substituted phosphate groups"/>
    <property type="evidence" value="ECO:0007669"/>
    <property type="project" value="TreeGrafter"/>
</dbReference>
<gene>
    <name evidence="3" type="ORF">COV84_03860</name>
</gene>
<dbReference type="AlphaFoldDB" id="A0A2H0KS15"/>
<comment type="caution">
    <text evidence="3">The sequence shown here is derived from an EMBL/GenBank/DDBJ whole genome shotgun (WGS) entry which is preliminary data.</text>
</comment>
<comment type="similarity">
    <text evidence="1">Belongs to the bacterial sugar transferase family.</text>
</comment>
<evidence type="ECO:0000313" key="3">
    <source>
        <dbReference type="EMBL" id="PIQ74951.1"/>
    </source>
</evidence>
<dbReference type="Proteomes" id="UP000229317">
    <property type="component" value="Unassembled WGS sequence"/>
</dbReference>
<name>A0A2H0KS15_9BACT</name>
<dbReference type="PANTHER" id="PTHR30576:SF0">
    <property type="entry name" value="UNDECAPRENYL-PHOSPHATE N-ACETYLGALACTOSAMINYL 1-PHOSPHATE TRANSFERASE-RELATED"/>
    <property type="match status" value="1"/>
</dbReference>
<evidence type="ECO:0000259" key="2">
    <source>
        <dbReference type="Pfam" id="PF02397"/>
    </source>
</evidence>
<evidence type="ECO:0000256" key="1">
    <source>
        <dbReference type="ARBA" id="ARBA00006464"/>
    </source>
</evidence>
<keyword evidence="3" id="KW-0808">Transferase</keyword>
<dbReference type="EMBL" id="PCVO01000058">
    <property type="protein sequence ID" value="PIQ74951.1"/>
    <property type="molecule type" value="Genomic_DNA"/>
</dbReference>
<feature type="domain" description="Bacterial sugar transferase" evidence="2">
    <location>
        <begin position="6"/>
        <end position="165"/>
    </location>
</feature>
<dbReference type="InterPro" id="IPR003362">
    <property type="entry name" value="Bact_transf"/>
</dbReference>
<reference evidence="3 4" key="1">
    <citation type="submission" date="2017-09" db="EMBL/GenBank/DDBJ databases">
        <title>Depth-based differentiation of microbial function through sediment-hosted aquifers and enrichment of novel symbionts in the deep terrestrial subsurface.</title>
        <authorList>
            <person name="Probst A.J."/>
            <person name="Ladd B."/>
            <person name="Jarett J.K."/>
            <person name="Geller-Mcgrath D.E."/>
            <person name="Sieber C.M."/>
            <person name="Emerson J.B."/>
            <person name="Anantharaman K."/>
            <person name="Thomas B.C."/>
            <person name="Malmstrom R."/>
            <person name="Stieglmeier M."/>
            <person name="Klingl A."/>
            <person name="Woyke T."/>
            <person name="Ryan C.M."/>
            <person name="Banfield J.F."/>
        </authorList>
    </citation>
    <scope>NUCLEOTIDE SEQUENCE [LARGE SCALE GENOMIC DNA]</scope>
    <source>
        <strain evidence="3">CG11_big_fil_rev_8_21_14_0_20_40_15</strain>
    </source>
</reference>
<dbReference type="PANTHER" id="PTHR30576">
    <property type="entry name" value="COLANIC BIOSYNTHESIS UDP-GLUCOSE LIPID CARRIER TRANSFERASE"/>
    <property type="match status" value="1"/>
</dbReference>
<proteinExistence type="inferred from homology"/>
<protein>
    <submittedName>
        <fullName evidence="3">Lipid carrier--UDP-N-acetylgalactosaminyltransferase</fullName>
    </submittedName>
</protein>
<sequence length="171" mass="19760">MFFPSSRGNIFYNEIRILDGEEFEILKFRIFKNSALASSPNERGCIETKTLERNHANLTYVGRVLRRTYLDELPQFINILKGDMSLVGPRPTNICNSQKLLERGNYSKYIIKSGLTGYFQAAKAKKFKHSEEELDKSYIEFCQKNSAFGIVLNDIKVILKTFKPWFKAEGI</sequence>
<evidence type="ECO:0000313" key="4">
    <source>
        <dbReference type="Proteomes" id="UP000229317"/>
    </source>
</evidence>
<dbReference type="Pfam" id="PF02397">
    <property type="entry name" value="Bac_transf"/>
    <property type="match status" value="1"/>
</dbReference>
<accession>A0A2H0KS15</accession>
<organism evidence="3 4">
    <name type="scientific">Candidatus Portnoybacteria bacterium CG11_big_fil_rev_8_21_14_0_20_40_15</name>
    <dbReference type="NCBI Taxonomy" id="1974817"/>
    <lineage>
        <taxon>Bacteria</taxon>
        <taxon>Candidatus Portnoyibacteriota</taxon>
    </lineage>
</organism>